<dbReference type="RefSeq" id="WP_229961528.1">
    <property type="nucleotide sequence ID" value="NZ_JAJJWI010000013.1"/>
</dbReference>
<keyword evidence="1" id="KW-1133">Transmembrane helix</keyword>
<sequence>MKLLKIKIMASTYNQLKNKSFSLWPYAIVTAIVLFMSYIIYFVVQAMGQDVDLVSTNYYQQEIAYQEHMDKVGRTKATGDVQLNYNAEAQNILLQLPAGFKSKRVNGNISFFRPSDDALDFDVQLQLGRDMSQLVSAEEMKSGLWKVRVNFTADTETYFTEKTILIQ</sequence>
<evidence type="ECO:0000256" key="1">
    <source>
        <dbReference type="SAM" id="Phobius"/>
    </source>
</evidence>
<gene>
    <name evidence="2" type="ORF">ACFSKU_08240</name>
</gene>
<comment type="caution">
    <text evidence="2">The sequence shown here is derived from an EMBL/GenBank/DDBJ whole genome shotgun (WGS) entry which is preliminary data.</text>
</comment>
<dbReference type="EMBL" id="JBHUHV010000024">
    <property type="protein sequence ID" value="MFD2066871.1"/>
    <property type="molecule type" value="Genomic_DNA"/>
</dbReference>
<protein>
    <submittedName>
        <fullName evidence="2">FixH family protein</fullName>
    </submittedName>
</protein>
<keyword evidence="3" id="KW-1185">Reference proteome</keyword>
<proteinExistence type="predicted"/>
<dbReference type="InterPro" id="IPR008620">
    <property type="entry name" value="FixH"/>
</dbReference>
<organism evidence="2 3">
    <name type="scientific">Pontibacter silvestris</name>
    <dbReference type="NCBI Taxonomy" id="2305183"/>
    <lineage>
        <taxon>Bacteria</taxon>
        <taxon>Pseudomonadati</taxon>
        <taxon>Bacteroidota</taxon>
        <taxon>Cytophagia</taxon>
        <taxon>Cytophagales</taxon>
        <taxon>Hymenobacteraceae</taxon>
        <taxon>Pontibacter</taxon>
    </lineage>
</organism>
<keyword evidence="1" id="KW-0472">Membrane</keyword>
<name>A0ABW4WXA4_9BACT</name>
<dbReference type="Proteomes" id="UP001597369">
    <property type="component" value="Unassembled WGS sequence"/>
</dbReference>
<evidence type="ECO:0000313" key="2">
    <source>
        <dbReference type="EMBL" id="MFD2066871.1"/>
    </source>
</evidence>
<accession>A0ABW4WXA4</accession>
<dbReference type="Pfam" id="PF05751">
    <property type="entry name" value="FixH"/>
    <property type="match status" value="1"/>
</dbReference>
<feature type="transmembrane region" description="Helical" evidence="1">
    <location>
        <begin position="21"/>
        <end position="44"/>
    </location>
</feature>
<keyword evidence="1" id="KW-0812">Transmembrane</keyword>
<reference evidence="3" key="1">
    <citation type="journal article" date="2019" name="Int. J. Syst. Evol. Microbiol.">
        <title>The Global Catalogue of Microorganisms (GCM) 10K type strain sequencing project: providing services to taxonomists for standard genome sequencing and annotation.</title>
        <authorList>
            <consortium name="The Broad Institute Genomics Platform"/>
            <consortium name="The Broad Institute Genome Sequencing Center for Infectious Disease"/>
            <person name="Wu L."/>
            <person name="Ma J."/>
        </authorList>
    </citation>
    <scope>NUCLEOTIDE SEQUENCE [LARGE SCALE GENOMIC DNA]</scope>
    <source>
        <strain evidence="3">JCM 16545</strain>
    </source>
</reference>
<evidence type="ECO:0000313" key="3">
    <source>
        <dbReference type="Proteomes" id="UP001597369"/>
    </source>
</evidence>